<protein>
    <recommendedName>
        <fullName evidence="7">GLC7-interacting protein 3</fullName>
    </recommendedName>
</protein>
<dbReference type="eggNOG" id="ENOG502QYHN">
    <property type="taxonomic scope" value="Eukaryota"/>
</dbReference>
<dbReference type="Proteomes" id="UP000001640">
    <property type="component" value="Chromosome 3"/>
</dbReference>
<feature type="region of interest" description="Disordered" evidence="4">
    <location>
        <begin position="961"/>
        <end position="980"/>
    </location>
</feature>
<dbReference type="KEGG" id="ncs:NCAS_0C01550"/>
<reference evidence="5 6" key="1">
    <citation type="journal article" date="2011" name="Proc. Natl. Acad. Sci. U.S.A.">
        <title>Evolutionary erosion of yeast sex chromosomes by mating-type switching accidents.</title>
        <authorList>
            <person name="Gordon J.L."/>
            <person name="Armisen D."/>
            <person name="Proux-Wera E."/>
            <person name="Oheigeartaigh S.S."/>
            <person name="Byrne K.P."/>
            <person name="Wolfe K.H."/>
        </authorList>
    </citation>
    <scope>NUCLEOTIDE SEQUENCE [LARGE SCALE GENOMIC DNA]</scope>
    <source>
        <strain evidence="6">ATCC 76901 / BCRC 22586 / CBS 4309 / NBRC 1992 / NRRL Y-12630</strain>
    </source>
</reference>
<dbReference type="RefSeq" id="XP_003675512.1">
    <property type="nucleotide sequence ID" value="XM_003675464.1"/>
</dbReference>
<dbReference type="InParanoid" id="G0VCD6"/>
<dbReference type="InterPro" id="IPR052410">
    <property type="entry name" value="DRC5"/>
</dbReference>
<dbReference type="PANTHER" id="PTHR24107">
    <property type="entry name" value="YNEIN REGULATORY COMPLEX SUBUNIT 5"/>
    <property type="match status" value="1"/>
</dbReference>
<dbReference type="Gene3D" id="3.80.10.10">
    <property type="entry name" value="Ribonuclease Inhibitor"/>
    <property type="match status" value="1"/>
</dbReference>
<evidence type="ECO:0000256" key="4">
    <source>
        <dbReference type="SAM" id="MobiDB-lite"/>
    </source>
</evidence>
<feature type="compositionally biased region" description="Low complexity" evidence="4">
    <location>
        <begin position="30"/>
        <end position="39"/>
    </location>
</feature>
<feature type="compositionally biased region" description="Low complexity" evidence="4">
    <location>
        <begin position="1081"/>
        <end position="1105"/>
    </location>
</feature>
<feature type="region of interest" description="Disordered" evidence="4">
    <location>
        <begin position="1"/>
        <end position="63"/>
    </location>
</feature>
<proteinExistence type="predicted"/>
<feature type="compositionally biased region" description="Basic residues" evidence="4">
    <location>
        <begin position="19"/>
        <end position="29"/>
    </location>
</feature>
<feature type="compositionally biased region" description="Low complexity" evidence="4">
    <location>
        <begin position="227"/>
        <end position="245"/>
    </location>
</feature>
<dbReference type="EMBL" id="HE576754">
    <property type="protein sequence ID" value="CCC69145.1"/>
    <property type="molecule type" value="Genomic_DNA"/>
</dbReference>
<comment type="subcellular location">
    <subcellularLocation>
        <location evidence="1">Cytoplasm</location>
        <location evidence="1">Cytoskeleton</location>
    </subcellularLocation>
</comment>
<feature type="compositionally biased region" description="Low complexity" evidence="4">
    <location>
        <begin position="132"/>
        <end position="152"/>
    </location>
</feature>
<dbReference type="FunCoup" id="G0VCD6">
    <property type="interactions" value="162"/>
</dbReference>
<feature type="region of interest" description="Disordered" evidence="4">
    <location>
        <begin position="1067"/>
        <end position="1105"/>
    </location>
</feature>
<keyword evidence="6" id="KW-1185">Reference proteome</keyword>
<dbReference type="PANTHER" id="PTHR24107:SF30">
    <property type="entry name" value="GLC7-INTERACTING PROTEIN 3-RELATED"/>
    <property type="match status" value="1"/>
</dbReference>
<dbReference type="GO" id="GO:0007059">
    <property type="term" value="P:chromosome segregation"/>
    <property type="evidence" value="ECO:0007669"/>
    <property type="project" value="EnsemblFungi"/>
</dbReference>
<evidence type="ECO:0000256" key="1">
    <source>
        <dbReference type="ARBA" id="ARBA00004245"/>
    </source>
</evidence>
<dbReference type="GeneID" id="96902729"/>
<feature type="region of interest" description="Disordered" evidence="4">
    <location>
        <begin position="201"/>
        <end position="247"/>
    </location>
</feature>
<dbReference type="OMA" id="KWGFFVQ"/>
<evidence type="ECO:0000256" key="2">
    <source>
        <dbReference type="ARBA" id="ARBA00022490"/>
    </source>
</evidence>
<evidence type="ECO:0000256" key="3">
    <source>
        <dbReference type="ARBA" id="ARBA00023212"/>
    </source>
</evidence>
<dbReference type="AlphaFoldDB" id="G0VCD6"/>
<dbReference type="HOGENOM" id="CLU_007231_0_0_1"/>
<evidence type="ECO:0000313" key="5">
    <source>
        <dbReference type="EMBL" id="CCC69145.1"/>
    </source>
</evidence>
<accession>G0VCD6</accession>
<feature type="compositionally biased region" description="Low complexity" evidence="4">
    <location>
        <begin position="47"/>
        <end position="63"/>
    </location>
</feature>
<gene>
    <name evidence="5" type="primary">NCAS0C01550</name>
    <name evidence="5" type="ordered locus">NCAS_0C01550</name>
</gene>
<sequence>MNPTPSDFDVPLEWLYKGGKSKRRTKSRTKSSTGKLTSTVIQNPAETTTSTSRRTRSSSISNAALSSNHLPLINTSSSSAIEDDEEGEQMAVLTPITSTTNSTNNSPVIMKKSRNRSTSITNAVVSNKAPVVVPTKSTTSSSTSNSVKRSSSLNEKPKKSLLGSLFGRKLSSSSKTKPTIIPPKLKPIKTTSTVASKLISETLKEPNSPDVNMNSQSTIISTPLGDSTASSPQVFQSSSSSSTSSNEKLLHSEEKLAIQKLSSIKLKRVTFAVDKFEADPAQQLPSRTPKQGNVLVPDDMISEVPSISMGISANTPQSTKTPSFSKNSKEYRLALENQRFAIKEAEKHQKEAHFAAKRIADEVANFKATSSEQKSSIPVTLLPSTTAADSELNEKINNIDKPIHVHEHHFEQEISTGEVTLDIVYTRCCHLREILPIPSTLRQVKGKTAPLQTLKFLNPKPTLIDILSFCDFISIVPINTIIFDNVSLTSEMFKIIISSVVKSTVLEKLGLRNVIIDKENWKLLCKFMLNNKSIVKLDISQTKIRTESNDLENIYRHNMDWELFANVLQYRLGKPLEEILLNGIKFNNIPVHIFKDLLHSISSQRNATSVGIRVGLATSDISLDCLKAVMNWISANNVQGVDLSFNDLAAFVKPLVGKLSSLTFPNLEYFTLNNTNISSSYDVALILKYLCKLPNLKFLDLSNLPQIYPDVLPYMYKYLPRFPQLKRIHFDNNNLSFKELTVVCNILLKCHSLAHVSMLSQLQSPTAAASDSSTNVVGPESQSQFARNNLWATLYALAKDSPNLVGLDIDYDRIPEEIQQRIALCLMRNMNRAMDSTFQLDELASQDDLLFDGTLITETAEDVLTKLNKLNENTSASTDKKDVTKRYLLKKYLEKLHRVHFNTQHKIDCMFEKRNSGELTLQEKENLLRLLLLEKNLSNLMEILGALPQVSSVLGSNKEDSMQPVYQQSQEGSTVTSGTSSESVSSVVLKHVESVEPIVVPPETRPHLMATDSGRTVDVLTGKPVLFRRGSSSTSVVGKKQIEEEGELHKWGYFVQQQCSIYPENEVTKSKETVNPPTPTTPTTASTSTTSTATHTPTPTTSKTPIIIVPKIPSGTELRKAIIKAKGIDSIDDLIQNVNQDEDELINIYGKSVQPKLNHPTGKLVEDDISSITRITPKTNTPAANGNTAPHITLGAKNVSVTTQEIDTSEDNCEKNCEQITEAYDKLLNNLSIKRPGKA</sequence>
<name>G0VCD6_NAUCA</name>
<keyword evidence="2" id="KW-0963">Cytoplasm</keyword>
<dbReference type="SUPFAM" id="SSF52047">
    <property type="entry name" value="RNI-like"/>
    <property type="match status" value="1"/>
</dbReference>
<feature type="region of interest" description="Disordered" evidence="4">
    <location>
        <begin position="132"/>
        <end position="185"/>
    </location>
</feature>
<evidence type="ECO:0008006" key="7">
    <source>
        <dbReference type="Google" id="ProtNLM"/>
    </source>
</evidence>
<organism evidence="5 6">
    <name type="scientific">Naumovozyma castellii</name>
    <name type="common">Yeast</name>
    <name type="synonym">Saccharomyces castellii</name>
    <dbReference type="NCBI Taxonomy" id="27288"/>
    <lineage>
        <taxon>Eukaryota</taxon>
        <taxon>Fungi</taxon>
        <taxon>Dikarya</taxon>
        <taxon>Ascomycota</taxon>
        <taxon>Saccharomycotina</taxon>
        <taxon>Saccharomycetes</taxon>
        <taxon>Saccharomycetales</taxon>
        <taxon>Saccharomycetaceae</taxon>
        <taxon>Naumovozyma</taxon>
    </lineage>
</organism>
<keyword evidence="3" id="KW-0206">Cytoskeleton</keyword>
<reference key="2">
    <citation type="submission" date="2011-08" db="EMBL/GenBank/DDBJ databases">
        <title>Genome sequence of Naumovozyma castellii.</title>
        <authorList>
            <person name="Gordon J.L."/>
            <person name="Armisen D."/>
            <person name="Proux-Wera E."/>
            <person name="OhEigeartaigh S.S."/>
            <person name="Byrne K.P."/>
            <person name="Wolfe K.H."/>
        </authorList>
    </citation>
    <scope>NUCLEOTIDE SEQUENCE</scope>
    <source>
        <strain>Type strain:CBS 4309</strain>
    </source>
</reference>
<dbReference type="InterPro" id="IPR032675">
    <property type="entry name" value="LRR_dom_sf"/>
</dbReference>
<evidence type="ECO:0000313" key="6">
    <source>
        <dbReference type="Proteomes" id="UP000001640"/>
    </source>
</evidence>
<feature type="compositionally biased region" description="Low complexity" evidence="4">
    <location>
        <begin position="967"/>
        <end position="980"/>
    </location>
</feature>
<feature type="compositionally biased region" description="Polar residues" evidence="4">
    <location>
        <begin position="209"/>
        <end position="225"/>
    </location>
</feature>
<dbReference type="GO" id="GO:0019888">
    <property type="term" value="F:protein phosphatase regulator activity"/>
    <property type="evidence" value="ECO:0007669"/>
    <property type="project" value="EnsemblFungi"/>
</dbReference>
<dbReference type="OrthoDB" id="8436363at2759"/>
<dbReference type="GO" id="GO:0008157">
    <property type="term" value="F:protein phosphatase 1 binding"/>
    <property type="evidence" value="ECO:0007669"/>
    <property type="project" value="EnsemblFungi"/>
</dbReference>
<dbReference type="GO" id="GO:0005856">
    <property type="term" value="C:cytoskeleton"/>
    <property type="evidence" value="ECO:0007669"/>
    <property type="project" value="UniProtKB-SubCell"/>
</dbReference>
<feature type="compositionally biased region" description="Low complexity" evidence="4">
    <location>
        <begin position="169"/>
        <end position="179"/>
    </location>
</feature>